<dbReference type="GO" id="GO:0008914">
    <property type="term" value="F:leucyl-tRNA--protein transferase activity"/>
    <property type="evidence" value="ECO:0007669"/>
    <property type="project" value="UniProtKB-UniRule"/>
</dbReference>
<dbReference type="Gene3D" id="3.40.630.70">
    <property type="entry name" value="Leucyl/phenylalanyl-tRNA-protein transferase, C-terminal domain"/>
    <property type="match status" value="1"/>
</dbReference>
<comment type="similarity">
    <text evidence="4">Belongs to the L/F-transferase family.</text>
</comment>
<evidence type="ECO:0000313" key="6">
    <source>
        <dbReference type="Proteomes" id="UP000032046"/>
    </source>
</evidence>
<dbReference type="Proteomes" id="UP000032046">
    <property type="component" value="Unassembled WGS sequence"/>
</dbReference>
<organism evidence="5 6">
    <name type="scientific">Prevotella pectinovora</name>
    <dbReference type="NCBI Taxonomy" id="1602169"/>
    <lineage>
        <taxon>Bacteria</taxon>
        <taxon>Pseudomonadati</taxon>
        <taxon>Bacteroidota</taxon>
        <taxon>Bacteroidia</taxon>
        <taxon>Bacteroidales</taxon>
        <taxon>Prevotellaceae</taxon>
        <taxon>Prevotella</taxon>
    </lineage>
</organism>
<dbReference type="InterPro" id="IPR016181">
    <property type="entry name" value="Acyl_CoA_acyltransferase"/>
</dbReference>
<dbReference type="InterPro" id="IPR042203">
    <property type="entry name" value="Leu/Phe-tRNA_Trfase_C"/>
</dbReference>
<dbReference type="AlphaFoldDB" id="A0A0D0I5Y5"/>
<keyword evidence="1 4" id="KW-0963">Cytoplasm</keyword>
<comment type="function">
    <text evidence="4">Functions in the N-end rule pathway of protein degradation where it conjugates Leu, Phe and, less efficiently, Met from aminoacyl-tRNAs to the N-termini of proteins containing an N-terminal arginine or lysine.</text>
</comment>
<dbReference type="NCBIfam" id="TIGR00667">
    <property type="entry name" value="aat"/>
    <property type="match status" value="1"/>
</dbReference>
<name>A0A0D0I5Y5_9BACT</name>
<keyword evidence="6" id="KW-1185">Reference proteome</keyword>
<dbReference type="InterPro" id="IPR042221">
    <property type="entry name" value="Leu/Phe-tRNA_Trfase_N"/>
</dbReference>
<comment type="subcellular location">
    <subcellularLocation>
        <location evidence="4">Cytoplasm</location>
    </subcellularLocation>
</comment>
<evidence type="ECO:0000256" key="1">
    <source>
        <dbReference type="ARBA" id="ARBA00022490"/>
    </source>
</evidence>
<dbReference type="EMBL" id="JXQK01000051">
    <property type="protein sequence ID" value="KIP62710.1"/>
    <property type="molecule type" value="Genomic_DNA"/>
</dbReference>
<dbReference type="PANTHER" id="PTHR30098:SF2">
    <property type="entry name" value="LEUCYL_PHENYLALANYL-TRNA--PROTEIN TRANSFERASE"/>
    <property type="match status" value="1"/>
</dbReference>
<comment type="catalytic activity">
    <reaction evidence="4">
        <text>L-phenylalanyl-tRNA(Phe) + an N-terminal L-alpha-aminoacyl-[protein] = an N-terminal L-phenylalanyl-L-alpha-aminoacyl-[protein] + tRNA(Phe)</text>
        <dbReference type="Rhea" id="RHEA:43632"/>
        <dbReference type="Rhea" id="RHEA-COMP:9668"/>
        <dbReference type="Rhea" id="RHEA-COMP:9699"/>
        <dbReference type="Rhea" id="RHEA-COMP:10636"/>
        <dbReference type="Rhea" id="RHEA-COMP:10637"/>
        <dbReference type="ChEBI" id="CHEBI:78442"/>
        <dbReference type="ChEBI" id="CHEBI:78531"/>
        <dbReference type="ChEBI" id="CHEBI:78597"/>
        <dbReference type="ChEBI" id="CHEBI:83561"/>
        <dbReference type="EC" id="2.3.2.6"/>
    </reaction>
</comment>
<dbReference type="GO" id="GO:0005737">
    <property type="term" value="C:cytoplasm"/>
    <property type="evidence" value="ECO:0007669"/>
    <property type="project" value="UniProtKB-SubCell"/>
</dbReference>
<dbReference type="GO" id="GO:0030163">
    <property type="term" value="P:protein catabolic process"/>
    <property type="evidence" value="ECO:0007669"/>
    <property type="project" value="UniProtKB-UniRule"/>
</dbReference>
<dbReference type="InterPro" id="IPR004616">
    <property type="entry name" value="Leu/Phe-tRNA_Trfase"/>
</dbReference>
<sequence length="217" mass="24602">MIFGLDSTIAFPDPRLGEDDGLFAVGGDLSIDRLLLAYSNGIFPWYSFRDCKEIWWYCPMDRFVIFPEKIHVSHSMRTLMRKQEYSVSINRDFDGVISNCSQLRYDEAGAWLGEDMIKAYKALHEQGFAASVEVWDKDDRLVGGLYGVNIGAAFFGESMFSLVPSASKLALIELAHIMKDNGGKLIDCQFETPHLKTMGGEHISYDEYMKILQQTNI</sequence>
<dbReference type="SUPFAM" id="SSF55729">
    <property type="entry name" value="Acyl-CoA N-acyltransferases (Nat)"/>
    <property type="match status" value="1"/>
</dbReference>
<proteinExistence type="inferred from homology"/>
<protein>
    <recommendedName>
        <fullName evidence="4">Leucyl/phenylalanyl-tRNA--protein transferase</fullName>
        <ecNumber evidence="4">2.3.2.6</ecNumber>
    </recommendedName>
    <alternativeName>
        <fullName evidence="4">L/F-transferase</fullName>
    </alternativeName>
    <alternativeName>
        <fullName evidence="4">Leucyltransferase</fullName>
    </alternativeName>
    <alternativeName>
        <fullName evidence="4">Phenyalanyltransferase</fullName>
    </alternativeName>
</protein>
<dbReference type="Gene3D" id="3.30.70.3550">
    <property type="entry name" value="Leucyl/phenylalanyl-tRNA-protein transferase, N-terminal domain"/>
    <property type="match status" value="1"/>
</dbReference>
<evidence type="ECO:0000256" key="2">
    <source>
        <dbReference type="ARBA" id="ARBA00022679"/>
    </source>
</evidence>
<comment type="catalytic activity">
    <reaction evidence="4">
        <text>N-terminal L-lysyl-[protein] + L-leucyl-tRNA(Leu) = N-terminal L-leucyl-L-lysyl-[protein] + tRNA(Leu) + H(+)</text>
        <dbReference type="Rhea" id="RHEA:12340"/>
        <dbReference type="Rhea" id="RHEA-COMP:9613"/>
        <dbReference type="Rhea" id="RHEA-COMP:9622"/>
        <dbReference type="Rhea" id="RHEA-COMP:12670"/>
        <dbReference type="Rhea" id="RHEA-COMP:12671"/>
        <dbReference type="ChEBI" id="CHEBI:15378"/>
        <dbReference type="ChEBI" id="CHEBI:65249"/>
        <dbReference type="ChEBI" id="CHEBI:78442"/>
        <dbReference type="ChEBI" id="CHEBI:78494"/>
        <dbReference type="ChEBI" id="CHEBI:133043"/>
        <dbReference type="EC" id="2.3.2.6"/>
    </reaction>
</comment>
<dbReference type="RefSeq" id="WP_042518822.1">
    <property type="nucleotide sequence ID" value="NZ_JXQH01000024.1"/>
</dbReference>
<keyword evidence="2 4" id="KW-0808">Transferase</keyword>
<comment type="caution">
    <text evidence="5">The sequence shown here is derived from an EMBL/GenBank/DDBJ whole genome shotgun (WGS) entry which is preliminary data.</text>
</comment>
<dbReference type="EC" id="2.3.2.6" evidence="4"/>
<accession>A0A0D0I5Y5</accession>
<gene>
    <name evidence="4" type="primary">aat</name>
    <name evidence="5" type="ORF">ST44_05630</name>
</gene>
<evidence type="ECO:0000256" key="3">
    <source>
        <dbReference type="ARBA" id="ARBA00023315"/>
    </source>
</evidence>
<comment type="catalytic activity">
    <reaction evidence="4">
        <text>N-terminal L-arginyl-[protein] + L-leucyl-tRNA(Leu) = N-terminal L-leucyl-L-arginyl-[protein] + tRNA(Leu) + H(+)</text>
        <dbReference type="Rhea" id="RHEA:50416"/>
        <dbReference type="Rhea" id="RHEA-COMP:9613"/>
        <dbReference type="Rhea" id="RHEA-COMP:9622"/>
        <dbReference type="Rhea" id="RHEA-COMP:12672"/>
        <dbReference type="Rhea" id="RHEA-COMP:12673"/>
        <dbReference type="ChEBI" id="CHEBI:15378"/>
        <dbReference type="ChEBI" id="CHEBI:64719"/>
        <dbReference type="ChEBI" id="CHEBI:78442"/>
        <dbReference type="ChEBI" id="CHEBI:78494"/>
        <dbReference type="ChEBI" id="CHEBI:133044"/>
        <dbReference type="EC" id="2.3.2.6"/>
    </reaction>
</comment>
<dbReference type="Pfam" id="PF03588">
    <property type="entry name" value="Leu_Phe_trans"/>
    <property type="match status" value="1"/>
</dbReference>
<dbReference type="STRING" id="1602171.ST44_05630"/>
<evidence type="ECO:0000256" key="4">
    <source>
        <dbReference type="HAMAP-Rule" id="MF_00688"/>
    </source>
</evidence>
<dbReference type="PANTHER" id="PTHR30098">
    <property type="entry name" value="LEUCYL/PHENYLALANYL-TRNA--PROTEIN TRANSFERASE"/>
    <property type="match status" value="1"/>
</dbReference>
<dbReference type="HAMAP" id="MF_00688">
    <property type="entry name" value="Leu_Phe_trans"/>
    <property type="match status" value="1"/>
</dbReference>
<keyword evidence="3 4" id="KW-0012">Acyltransferase</keyword>
<dbReference type="OrthoDB" id="9790282at2"/>
<reference evidence="5 6" key="1">
    <citation type="submission" date="2015-01" db="EMBL/GenBank/DDBJ databases">
        <title>Comparative genomics of non-oral Prevotella species.</title>
        <authorList>
            <person name="Accetto T."/>
            <person name="Nograsek B."/>
            <person name="Avgustin G."/>
        </authorList>
    </citation>
    <scope>NUCLEOTIDE SEQUENCE [LARGE SCALE GENOMIC DNA]</scope>
    <source>
        <strain evidence="5 6">P5-119</strain>
    </source>
</reference>
<evidence type="ECO:0000313" key="5">
    <source>
        <dbReference type="EMBL" id="KIP62710.1"/>
    </source>
</evidence>